<dbReference type="EMBL" id="JAUEPH010000008">
    <property type="protein sequence ID" value="MDN3205790.1"/>
    <property type="molecule type" value="Genomic_DNA"/>
</dbReference>
<evidence type="ECO:0008006" key="4">
    <source>
        <dbReference type="Google" id="ProtNLM"/>
    </source>
</evidence>
<dbReference type="Proteomes" id="UP001171916">
    <property type="component" value="Unassembled WGS sequence"/>
</dbReference>
<keyword evidence="1" id="KW-0812">Transmembrane</keyword>
<name>A0ABT7YGY0_9BACT</name>
<protein>
    <recommendedName>
        <fullName evidence="4">DUF1700 domain-containing protein</fullName>
    </recommendedName>
</protein>
<evidence type="ECO:0000313" key="2">
    <source>
        <dbReference type="EMBL" id="MDN3205790.1"/>
    </source>
</evidence>
<accession>A0ABT7YGY0</accession>
<evidence type="ECO:0000313" key="3">
    <source>
        <dbReference type="Proteomes" id="UP001171916"/>
    </source>
</evidence>
<keyword evidence="3" id="KW-1185">Reference proteome</keyword>
<comment type="caution">
    <text evidence="2">The sequence shown here is derived from an EMBL/GenBank/DDBJ whole genome shotgun (WGS) entry which is preliminary data.</text>
</comment>
<proteinExistence type="predicted"/>
<feature type="transmembrane region" description="Helical" evidence="1">
    <location>
        <begin position="150"/>
        <end position="171"/>
    </location>
</feature>
<feature type="transmembrane region" description="Helical" evidence="1">
    <location>
        <begin position="117"/>
        <end position="138"/>
    </location>
</feature>
<sequence length="205" mass="23171">MKLSENQLEQIKAVAQDNSIFYQDIRNELIDHLASKVEELMGSGLNFEEAFLLSKKEVNPNEFQRKILMASHLGYFKSIFKNLLNWRILLKSIPLFTFMVLIFFIRNLDPFAAEKGLKVIVISCTVAMALMGLWGGLLKNSQVVSAGNTLWLTICISQLLLDLDTFVWIGISPHASIYLITFSLCLLLISGLSEVVTQTKRSKLI</sequence>
<evidence type="ECO:0000256" key="1">
    <source>
        <dbReference type="SAM" id="Phobius"/>
    </source>
</evidence>
<organism evidence="2 3">
    <name type="scientific">Algoriphagus sediminis</name>
    <dbReference type="NCBI Taxonomy" id="3057113"/>
    <lineage>
        <taxon>Bacteria</taxon>
        <taxon>Pseudomonadati</taxon>
        <taxon>Bacteroidota</taxon>
        <taxon>Cytophagia</taxon>
        <taxon>Cytophagales</taxon>
        <taxon>Cyclobacteriaceae</taxon>
        <taxon>Algoriphagus</taxon>
    </lineage>
</organism>
<reference evidence="2" key="1">
    <citation type="submission" date="2023-06" db="EMBL/GenBank/DDBJ databases">
        <title>Robiginitalea aurantiacus sp. nov. and Algoriphagus sediminis sp. nov., isolated from coastal sediment.</title>
        <authorList>
            <person name="Zhou Z.Y."/>
            <person name="An J."/>
            <person name="Jia Y.W."/>
            <person name="Du Z.J."/>
        </authorList>
    </citation>
    <scope>NUCLEOTIDE SEQUENCE</scope>
    <source>
        <strain evidence="2">C2-7</strain>
    </source>
</reference>
<feature type="transmembrane region" description="Helical" evidence="1">
    <location>
        <begin position="177"/>
        <end position="196"/>
    </location>
</feature>
<gene>
    <name evidence="2" type="ORF">QVH07_16640</name>
</gene>
<keyword evidence="1" id="KW-0472">Membrane</keyword>
<dbReference type="RefSeq" id="WP_290002686.1">
    <property type="nucleotide sequence ID" value="NZ_JAUEPH010000008.1"/>
</dbReference>
<feature type="transmembrane region" description="Helical" evidence="1">
    <location>
        <begin position="88"/>
        <end position="105"/>
    </location>
</feature>
<keyword evidence="1" id="KW-1133">Transmembrane helix</keyword>